<organism evidence="9 10">
    <name type="scientific">Eleusine coracana subsp. coracana</name>
    <dbReference type="NCBI Taxonomy" id="191504"/>
    <lineage>
        <taxon>Eukaryota</taxon>
        <taxon>Viridiplantae</taxon>
        <taxon>Streptophyta</taxon>
        <taxon>Embryophyta</taxon>
        <taxon>Tracheophyta</taxon>
        <taxon>Spermatophyta</taxon>
        <taxon>Magnoliopsida</taxon>
        <taxon>Liliopsida</taxon>
        <taxon>Poales</taxon>
        <taxon>Poaceae</taxon>
        <taxon>PACMAD clade</taxon>
        <taxon>Chloridoideae</taxon>
        <taxon>Cynodonteae</taxon>
        <taxon>Eleusininae</taxon>
        <taxon>Eleusine</taxon>
    </lineage>
</organism>
<reference evidence="9" key="1">
    <citation type="journal article" date="2018" name="DNA Res.">
        <title>Multiple hybrid de novo genome assembly of finger millet, an orphan allotetraploid crop.</title>
        <authorList>
            <person name="Hatakeyama M."/>
            <person name="Aluri S."/>
            <person name="Balachadran M.T."/>
            <person name="Sivarajan S.R."/>
            <person name="Patrignani A."/>
            <person name="Gruter S."/>
            <person name="Poveda L."/>
            <person name="Shimizu-Inatsugi R."/>
            <person name="Baeten J."/>
            <person name="Francoijs K.J."/>
            <person name="Nataraja K.N."/>
            <person name="Reddy Y.A.N."/>
            <person name="Phadnis S."/>
            <person name="Ravikumar R.L."/>
            <person name="Schlapbach R."/>
            <person name="Sreeman S.M."/>
            <person name="Shimizu K.K."/>
        </authorList>
    </citation>
    <scope>NUCLEOTIDE SEQUENCE</scope>
</reference>
<proteinExistence type="predicted"/>
<evidence type="ECO:0000256" key="3">
    <source>
        <dbReference type="ARBA" id="ARBA00022676"/>
    </source>
</evidence>
<keyword evidence="3" id="KW-0328">Glycosyltransferase</keyword>
<dbReference type="PANTHER" id="PTHR20961">
    <property type="entry name" value="GLYCOSYLTRANSFERASE"/>
    <property type="match status" value="1"/>
</dbReference>
<feature type="compositionally biased region" description="Polar residues" evidence="6">
    <location>
        <begin position="154"/>
        <end position="163"/>
    </location>
</feature>
<dbReference type="EMBL" id="BQKI01000095">
    <property type="protein sequence ID" value="GJN37666.1"/>
    <property type="molecule type" value="Genomic_DNA"/>
</dbReference>
<dbReference type="Pfam" id="PF04577">
    <property type="entry name" value="Glyco_transf_61"/>
    <property type="match status" value="1"/>
</dbReference>
<accession>A0AAV5FTT3</accession>
<gene>
    <name evidence="9" type="primary">gb26646</name>
    <name evidence="9" type="ORF">PR202_gb26646</name>
</gene>
<evidence type="ECO:0000256" key="6">
    <source>
        <dbReference type="SAM" id="MobiDB-lite"/>
    </source>
</evidence>
<keyword evidence="7" id="KW-0812">Transmembrane</keyword>
<dbReference type="GO" id="GO:0000139">
    <property type="term" value="C:Golgi membrane"/>
    <property type="evidence" value="ECO:0007669"/>
    <property type="project" value="UniProtKB-SubCell"/>
</dbReference>
<evidence type="ECO:0000256" key="2">
    <source>
        <dbReference type="ARBA" id="ARBA00004881"/>
    </source>
</evidence>
<dbReference type="Proteomes" id="UP001054889">
    <property type="component" value="Unassembled WGS sequence"/>
</dbReference>
<keyword evidence="10" id="KW-1185">Reference proteome</keyword>
<reference evidence="9" key="2">
    <citation type="submission" date="2021-12" db="EMBL/GenBank/DDBJ databases">
        <title>Resequencing data analysis of finger millet.</title>
        <authorList>
            <person name="Hatakeyama M."/>
            <person name="Aluri S."/>
            <person name="Balachadran M.T."/>
            <person name="Sivarajan S.R."/>
            <person name="Poveda L."/>
            <person name="Shimizu-Inatsugi R."/>
            <person name="Schlapbach R."/>
            <person name="Sreeman S.M."/>
            <person name="Shimizu K.K."/>
        </authorList>
    </citation>
    <scope>NUCLEOTIDE SEQUENCE</scope>
</reference>
<comment type="subcellular location">
    <subcellularLocation>
        <location evidence="1">Golgi apparatus membrane</location>
        <topology evidence="1">Single-pass type II membrane protein</topology>
    </subcellularLocation>
</comment>
<dbReference type="PANTHER" id="PTHR20961:SF11">
    <property type="entry name" value="OS12G0238900 PROTEIN"/>
    <property type="match status" value="1"/>
</dbReference>
<dbReference type="InterPro" id="IPR049625">
    <property type="entry name" value="Glyco_transf_61_cat"/>
</dbReference>
<dbReference type="GO" id="GO:0016763">
    <property type="term" value="F:pentosyltransferase activity"/>
    <property type="evidence" value="ECO:0007669"/>
    <property type="project" value="UniProtKB-ARBA"/>
</dbReference>
<keyword evidence="7" id="KW-1133">Transmembrane helix</keyword>
<evidence type="ECO:0000256" key="1">
    <source>
        <dbReference type="ARBA" id="ARBA00004323"/>
    </source>
</evidence>
<evidence type="ECO:0000256" key="7">
    <source>
        <dbReference type="SAM" id="Phobius"/>
    </source>
</evidence>
<feature type="domain" description="Glycosyltransferase 61 catalytic" evidence="8">
    <location>
        <begin position="358"/>
        <end position="483"/>
    </location>
</feature>
<evidence type="ECO:0000259" key="8">
    <source>
        <dbReference type="Pfam" id="PF04577"/>
    </source>
</evidence>
<comment type="pathway">
    <text evidence="2">Glycan metabolism.</text>
</comment>
<comment type="caution">
    <text evidence="9">The sequence shown here is derived from an EMBL/GenBank/DDBJ whole genome shotgun (WGS) entry which is preliminary data.</text>
</comment>
<protein>
    <recommendedName>
        <fullName evidence="8">Glycosyltransferase 61 catalytic domain-containing protein</fullName>
    </recommendedName>
</protein>
<keyword evidence="5" id="KW-0325">Glycoprotein</keyword>
<keyword evidence="7" id="KW-0472">Membrane</keyword>
<evidence type="ECO:0000256" key="4">
    <source>
        <dbReference type="ARBA" id="ARBA00022679"/>
    </source>
</evidence>
<feature type="region of interest" description="Disordered" evidence="6">
    <location>
        <begin position="152"/>
        <end position="187"/>
    </location>
</feature>
<sequence length="577" mass="61945">MPTTAMKGGSRGDKQGRSRLPVVVQVESSQLFRRVSVVICCFLFVLVFLLSTRHDVTVFDTLSTKTSLRAPAAGETLRSSTGHEVRNTTAEAVGTNTYGVAREAEPEDSNAAASTLNSDDDREAVLPGAAEAEAVQQDNAVHVTAAATLAQPAMETTTSSPQRQLPRDTGITTRTDGSVDQPPPPPLCDFSGFRADVCDLAGDIRLVANASTFLVVVDPAATDGPVTTTETHKVRPYPRKGDATAMGRVTELTVRKPTTTHAAPRCTATHASPAVAFSASGYAGNVFHDFTDVLVPLFAAAARYVGDVHLVVTDVDPRWLAKYAALLRGLSRHPPLDLAAARANGEVHCFRHAVVGLRAHRELLIDPMAGPTMPDFGLFLRRALSLPRDAPTRPNDDGATGTKPRMLIISRRGTRRLLNAGAVARAAEEAGFFEAAVRELGGGPAHDDVAEVGRMFNSFDAVVGVHGAGLTNMVFLPPGAAVVQIVPWGGLRWIARLDFGDAAEAMGLKYIQYEVGVEETTLKDKYPRDHEVFTNPTALHKKGFTFLRHTFLNGQDIIVDIERFRPVLLQVLNSLAQ</sequence>
<evidence type="ECO:0000256" key="5">
    <source>
        <dbReference type="ARBA" id="ARBA00023180"/>
    </source>
</evidence>
<evidence type="ECO:0000313" key="10">
    <source>
        <dbReference type="Proteomes" id="UP001054889"/>
    </source>
</evidence>
<dbReference type="AlphaFoldDB" id="A0AAV5FTT3"/>
<feature type="transmembrane region" description="Helical" evidence="7">
    <location>
        <begin position="31"/>
        <end position="50"/>
    </location>
</feature>
<feature type="region of interest" description="Disordered" evidence="6">
    <location>
        <begin position="97"/>
        <end position="118"/>
    </location>
</feature>
<evidence type="ECO:0000313" key="9">
    <source>
        <dbReference type="EMBL" id="GJN37666.1"/>
    </source>
</evidence>
<dbReference type="InterPro" id="IPR007657">
    <property type="entry name" value="Glycosyltransferase_61"/>
</dbReference>
<name>A0AAV5FTT3_ELECO</name>
<keyword evidence="4" id="KW-0808">Transferase</keyword>